<evidence type="ECO:0000256" key="4">
    <source>
        <dbReference type="ARBA" id="ARBA00013244"/>
    </source>
</evidence>
<dbReference type="Pfam" id="PF03007">
    <property type="entry name" value="WS_DGAT_cat"/>
    <property type="match status" value="1"/>
</dbReference>
<evidence type="ECO:0000259" key="11">
    <source>
        <dbReference type="Pfam" id="PF03007"/>
    </source>
</evidence>
<comment type="similarity">
    <text evidence="3">Belongs to the long-chain O-acyltransferase family.</text>
</comment>
<organism evidence="13 14">
    <name type="scientific">Wenzhouxiangella limi</name>
    <dbReference type="NCBI Taxonomy" id="2707351"/>
    <lineage>
        <taxon>Bacteria</taxon>
        <taxon>Pseudomonadati</taxon>
        <taxon>Pseudomonadota</taxon>
        <taxon>Gammaproteobacteria</taxon>
        <taxon>Chromatiales</taxon>
        <taxon>Wenzhouxiangellaceae</taxon>
        <taxon>Wenzhouxiangella</taxon>
    </lineage>
</organism>
<comment type="caution">
    <text evidence="13">The sequence shown here is derived from an EMBL/GenBank/DDBJ whole genome shotgun (WGS) entry which is preliminary data.</text>
</comment>
<dbReference type="GO" id="GO:0005886">
    <property type="term" value="C:plasma membrane"/>
    <property type="evidence" value="ECO:0007669"/>
    <property type="project" value="TreeGrafter"/>
</dbReference>
<keyword evidence="14" id="KW-1185">Reference proteome</keyword>
<dbReference type="InterPro" id="IPR004255">
    <property type="entry name" value="O-acyltransferase_WSD1_N"/>
</dbReference>
<accession>A0A845VHE6</accession>
<evidence type="ECO:0000256" key="2">
    <source>
        <dbReference type="ARBA" id="ARBA00005189"/>
    </source>
</evidence>
<keyword evidence="5" id="KW-0444">Lipid biosynthesis</keyword>
<dbReference type="GO" id="GO:0019432">
    <property type="term" value="P:triglyceride biosynthetic process"/>
    <property type="evidence" value="ECO:0007669"/>
    <property type="project" value="UniProtKB-UniPathway"/>
</dbReference>
<evidence type="ECO:0000256" key="6">
    <source>
        <dbReference type="ARBA" id="ARBA00022679"/>
    </source>
</evidence>
<dbReference type="InterPro" id="IPR023213">
    <property type="entry name" value="CAT-like_dom_sf"/>
</dbReference>
<evidence type="ECO:0000259" key="12">
    <source>
        <dbReference type="Pfam" id="PF06974"/>
    </source>
</evidence>
<dbReference type="InterPro" id="IPR045034">
    <property type="entry name" value="O-acyltransferase_WSD1-like"/>
</dbReference>
<comment type="pathway">
    <text evidence="2">Lipid metabolism.</text>
</comment>
<keyword evidence="9 13" id="KW-0012">Acyltransferase</keyword>
<dbReference type="PANTHER" id="PTHR31650">
    <property type="entry name" value="O-ACYLTRANSFERASE (WSD1-LIKE) FAMILY PROTEIN"/>
    <property type="match status" value="1"/>
</dbReference>
<comment type="pathway">
    <text evidence="1">Glycerolipid metabolism; triacylglycerol biosynthesis.</text>
</comment>
<evidence type="ECO:0000256" key="7">
    <source>
        <dbReference type="ARBA" id="ARBA00022798"/>
    </source>
</evidence>
<dbReference type="AlphaFoldDB" id="A0A845VHE6"/>
<keyword evidence="6 13" id="KW-0808">Transferase</keyword>
<dbReference type="NCBIfam" id="TIGR02946">
    <property type="entry name" value="acyl_WS_DGAT"/>
    <property type="match status" value="1"/>
</dbReference>
<feature type="domain" description="O-acyltransferase WSD1-like N-terminal" evidence="11">
    <location>
        <begin position="8"/>
        <end position="262"/>
    </location>
</feature>
<evidence type="ECO:0000256" key="3">
    <source>
        <dbReference type="ARBA" id="ARBA00009587"/>
    </source>
</evidence>
<dbReference type="EC" id="2.3.1.20" evidence="4"/>
<dbReference type="Proteomes" id="UP000484885">
    <property type="component" value="Unassembled WGS sequence"/>
</dbReference>
<evidence type="ECO:0000313" key="13">
    <source>
        <dbReference type="EMBL" id="NDY96619.1"/>
    </source>
</evidence>
<dbReference type="PANTHER" id="PTHR31650:SF1">
    <property type="entry name" value="WAX ESTER SYNTHASE_DIACYLGLYCEROL ACYLTRANSFERASE 4-RELATED"/>
    <property type="match status" value="1"/>
</dbReference>
<dbReference type="GO" id="GO:0071731">
    <property type="term" value="P:response to nitric oxide"/>
    <property type="evidence" value="ECO:0007669"/>
    <property type="project" value="TreeGrafter"/>
</dbReference>
<proteinExistence type="inferred from homology"/>
<dbReference type="Pfam" id="PF06974">
    <property type="entry name" value="WS_DGAT_C"/>
    <property type="match status" value="1"/>
</dbReference>
<evidence type="ECO:0000256" key="8">
    <source>
        <dbReference type="ARBA" id="ARBA00023098"/>
    </source>
</evidence>
<feature type="domain" description="O-acyltransferase WSD1 C-terminal" evidence="12">
    <location>
        <begin position="302"/>
        <end position="447"/>
    </location>
</feature>
<dbReference type="InterPro" id="IPR014292">
    <property type="entry name" value="Acyl_transf_WS/DGAT"/>
</dbReference>
<dbReference type="GO" id="GO:0051701">
    <property type="term" value="P:biological process involved in interaction with host"/>
    <property type="evidence" value="ECO:0007669"/>
    <property type="project" value="TreeGrafter"/>
</dbReference>
<gene>
    <name evidence="13" type="ORF">G3I74_12855</name>
</gene>
<keyword evidence="7" id="KW-0319">Glycerol metabolism</keyword>
<dbReference type="GO" id="GO:0001666">
    <property type="term" value="P:response to hypoxia"/>
    <property type="evidence" value="ECO:0007669"/>
    <property type="project" value="TreeGrafter"/>
</dbReference>
<dbReference type="RefSeq" id="WP_164212005.1">
    <property type="nucleotide sequence ID" value="NZ_JAAGSC010000043.1"/>
</dbReference>
<evidence type="ECO:0000313" key="14">
    <source>
        <dbReference type="Proteomes" id="UP000484885"/>
    </source>
</evidence>
<reference evidence="13 14" key="1">
    <citation type="submission" date="2020-02" db="EMBL/GenBank/DDBJ databases">
        <authorList>
            <person name="Zhang X.-Y."/>
        </authorList>
    </citation>
    <scope>NUCLEOTIDE SEQUENCE [LARGE SCALE GENOMIC DNA]</scope>
    <source>
        <strain evidence="13 14">C33</strain>
    </source>
</reference>
<evidence type="ECO:0000256" key="5">
    <source>
        <dbReference type="ARBA" id="ARBA00022516"/>
    </source>
</evidence>
<dbReference type="UniPathway" id="UPA00282"/>
<dbReference type="EMBL" id="JAAGSC010000043">
    <property type="protein sequence ID" value="NDY96619.1"/>
    <property type="molecule type" value="Genomic_DNA"/>
</dbReference>
<name>A0A845VHE6_9GAMM</name>
<dbReference type="GO" id="GO:0004144">
    <property type="term" value="F:diacylglycerol O-acyltransferase activity"/>
    <property type="evidence" value="ECO:0007669"/>
    <property type="project" value="UniProtKB-EC"/>
</dbReference>
<protein>
    <recommendedName>
        <fullName evidence="4">diacylglycerol O-acyltransferase</fullName>
        <ecNumber evidence="4">2.3.1.20</ecNumber>
    </recommendedName>
</protein>
<dbReference type="Gene3D" id="3.30.559.10">
    <property type="entry name" value="Chloramphenicol acetyltransferase-like domain"/>
    <property type="match status" value="1"/>
</dbReference>
<dbReference type="GO" id="GO:0006071">
    <property type="term" value="P:glycerol metabolic process"/>
    <property type="evidence" value="ECO:0007669"/>
    <property type="project" value="UniProtKB-KW"/>
</dbReference>
<comment type="catalytic activity">
    <reaction evidence="10">
        <text>an acyl-CoA + a 1,2-diacyl-sn-glycerol = a triacyl-sn-glycerol + CoA</text>
        <dbReference type="Rhea" id="RHEA:10868"/>
        <dbReference type="ChEBI" id="CHEBI:17815"/>
        <dbReference type="ChEBI" id="CHEBI:57287"/>
        <dbReference type="ChEBI" id="CHEBI:58342"/>
        <dbReference type="ChEBI" id="CHEBI:64615"/>
        <dbReference type="EC" id="2.3.1.20"/>
    </reaction>
</comment>
<keyword evidence="8" id="KW-0443">Lipid metabolism</keyword>
<evidence type="ECO:0000256" key="9">
    <source>
        <dbReference type="ARBA" id="ARBA00023315"/>
    </source>
</evidence>
<sequence length="454" mass="49039">MARKIPLLDLMWLMAETQASPIHVCGLMLFEKPKGRPGIVREIVDSYRAEAPTAPFDCVPDLGSTHAPQWRPAPYYNARYHVQHIALPTGARYADLLHLVGDLHETMLDRDRPLFRIWLIDQVPGRRFALFVKMHHAIIDGVSATERINASLRTNRRQGVPKPLFAVDVPVRKPRPPKALVKRMLGLSGTAASQYLALMGTVRKGLWSWMGGEPKGSVPFAAHRGPMNQPVLNARSVATLSLPLADMRRVGKHFGATLNDVAMTVIDAGLHGYLAEQGEPFAHRLVAMCPVSLRERDDGSSGTKVSAVFVKLGLPNAGPLERLGQVVESMGAAKQEVGRMSKETALGYAAGLMGMAGLTAVTYVDRVAPPSANLVISNIPGWERPLYLHGAPLVGAYPVSAIAVGVGLNATVISSNDRMDFGFVANGASLRNLPSLAEHVGAAWRELAAATPRP</sequence>
<evidence type="ECO:0000256" key="10">
    <source>
        <dbReference type="ARBA" id="ARBA00048109"/>
    </source>
</evidence>
<dbReference type="SUPFAM" id="SSF52777">
    <property type="entry name" value="CoA-dependent acyltransferases"/>
    <property type="match status" value="1"/>
</dbReference>
<dbReference type="InterPro" id="IPR009721">
    <property type="entry name" value="O-acyltransferase_WSD1_C"/>
</dbReference>
<evidence type="ECO:0000256" key="1">
    <source>
        <dbReference type="ARBA" id="ARBA00004771"/>
    </source>
</evidence>